<name>A0A382FJ06_9ZZZZ</name>
<keyword evidence="1" id="KW-0472">Membrane</keyword>
<proteinExistence type="predicted"/>
<keyword evidence="1" id="KW-0812">Transmembrane</keyword>
<evidence type="ECO:0000313" key="2">
    <source>
        <dbReference type="EMBL" id="SVB62193.1"/>
    </source>
</evidence>
<reference evidence="2" key="1">
    <citation type="submission" date="2018-05" db="EMBL/GenBank/DDBJ databases">
        <authorList>
            <person name="Lanie J.A."/>
            <person name="Ng W.-L."/>
            <person name="Kazmierczak K.M."/>
            <person name="Andrzejewski T.M."/>
            <person name="Davidsen T.M."/>
            <person name="Wayne K.J."/>
            <person name="Tettelin H."/>
            <person name="Glass J.I."/>
            <person name="Rusch D."/>
            <person name="Podicherti R."/>
            <person name="Tsui H.-C.T."/>
            <person name="Winkler M.E."/>
        </authorList>
    </citation>
    <scope>NUCLEOTIDE SEQUENCE</scope>
</reference>
<dbReference type="AlphaFoldDB" id="A0A382FJ06"/>
<keyword evidence="1" id="KW-1133">Transmembrane helix</keyword>
<organism evidence="2">
    <name type="scientific">marine metagenome</name>
    <dbReference type="NCBI Taxonomy" id="408172"/>
    <lineage>
        <taxon>unclassified sequences</taxon>
        <taxon>metagenomes</taxon>
        <taxon>ecological metagenomes</taxon>
    </lineage>
</organism>
<feature type="transmembrane region" description="Helical" evidence="1">
    <location>
        <begin position="9"/>
        <end position="28"/>
    </location>
</feature>
<feature type="transmembrane region" description="Helical" evidence="1">
    <location>
        <begin position="34"/>
        <end position="55"/>
    </location>
</feature>
<accession>A0A382FJ06</accession>
<sequence>MSNRPLKALALFVEAGVFALFAVAVAYGNFHHGVGFFISLFLPIAFGAVVAARVLPTGPLAQA</sequence>
<gene>
    <name evidence="2" type="ORF">METZ01_LOCUS215047</name>
</gene>
<feature type="non-terminal residue" evidence="2">
    <location>
        <position position="63"/>
    </location>
</feature>
<dbReference type="EMBL" id="UINC01049886">
    <property type="protein sequence ID" value="SVB62193.1"/>
    <property type="molecule type" value="Genomic_DNA"/>
</dbReference>
<evidence type="ECO:0000256" key="1">
    <source>
        <dbReference type="SAM" id="Phobius"/>
    </source>
</evidence>
<protein>
    <submittedName>
        <fullName evidence="2">Uncharacterized protein</fullName>
    </submittedName>
</protein>